<comment type="catalytic activity">
    <reaction evidence="8">
        <text>ATP + H2O = ADP + phosphate + H(+)</text>
        <dbReference type="Rhea" id="RHEA:13065"/>
        <dbReference type="ChEBI" id="CHEBI:15377"/>
        <dbReference type="ChEBI" id="CHEBI:15378"/>
        <dbReference type="ChEBI" id="CHEBI:30616"/>
        <dbReference type="ChEBI" id="CHEBI:43474"/>
        <dbReference type="ChEBI" id="CHEBI:456216"/>
        <dbReference type="EC" id="3.6.4.13"/>
    </reaction>
</comment>
<dbReference type="OrthoDB" id="360161at2759"/>
<evidence type="ECO:0000256" key="6">
    <source>
        <dbReference type="ARBA" id="ARBA00022884"/>
    </source>
</evidence>
<evidence type="ECO:0000256" key="9">
    <source>
        <dbReference type="SAM" id="MobiDB-lite"/>
    </source>
</evidence>
<dbReference type="GO" id="GO:0003724">
    <property type="term" value="F:RNA helicase activity"/>
    <property type="evidence" value="ECO:0007669"/>
    <property type="project" value="UniProtKB-EC"/>
</dbReference>
<evidence type="ECO:0000256" key="4">
    <source>
        <dbReference type="ARBA" id="ARBA00022806"/>
    </source>
</evidence>
<protein>
    <recommendedName>
        <fullName evidence="1">RNA helicase</fullName>
        <ecNumber evidence="1">3.6.4.13</ecNumber>
    </recommendedName>
</protein>
<evidence type="ECO:0000256" key="8">
    <source>
        <dbReference type="ARBA" id="ARBA00047984"/>
    </source>
</evidence>
<keyword evidence="2" id="KW-0547">Nucleotide-binding</keyword>
<dbReference type="InterPro" id="IPR011545">
    <property type="entry name" value="DEAD/DEAH_box_helicase_dom"/>
</dbReference>
<dbReference type="SUPFAM" id="SSF52540">
    <property type="entry name" value="P-loop containing nucleoside triphosphate hydrolases"/>
    <property type="match status" value="1"/>
</dbReference>
<dbReference type="PANTHER" id="PTHR47959">
    <property type="entry name" value="ATP-DEPENDENT RNA HELICASE RHLE-RELATED"/>
    <property type="match status" value="1"/>
</dbReference>
<keyword evidence="5" id="KW-0067">ATP-binding</keyword>
<dbReference type="GO" id="GO:0005829">
    <property type="term" value="C:cytosol"/>
    <property type="evidence" value="ECO:0007669"/>
    <property type="project" value="TreeGrafter"/>
</dbReference>
<keyword evidence="6" id="KW-0694">RNA-binding</keyword>
<dbReference type="SMART" id="SM00487">
    <property type="entry name" value="DEXDc"/>
    <property type="match status" value="1"/>
</dbReference>
<dbReference type="InterPro" id="IPR001650">
    <property type="entry name" value="Helicase_C-like"/>
</dbReference>
<accession>A0A132NUW6</accession>
<dbReference type="GO" id="GO:0005524">
    <property type="term" value="F:ATP binding"/>
    <property type="evidence" value="ECO:0007669"/>
    <property type="project" value="UniProtKB-KW"/>
</dbReference>
<dbReference type="Proteomes" id="UP000070089">
    <property type="component" value="Unassembled WGS sequence"/>
</dbReference>
<evidence type="ECO:0000256" key="1">
    <source>
        <dbReference type="ARBA" id="ARBA00012552"/>
    </source>
</evidence>
<comment type="caution">
    <text evidence="12">The sequence shown here is derived from an EMBL/GenBank/DDBJ whole genome shotgun (WGS) entry which is preliminary data.</text>
</comment>
<evidence type="ECO:0000259" key="10">
    <source>
        <dbReference type="PROSITE" id="PS51192"/>
    </source>
</evidence>
<dbReference type="InterPro" id="IPR014001">
    <property type="entry name" value="Helicase_ATP-bd"/>
</dbReference>
<comment type="similarity">
    <text evidence="7">Belongs to the DEAD box helicase family. DDX52/ROK1 subfamily.</text>
</comment>
<evidence type="ECO:0000259" key="11">
    <source>
        <dbReference type="PROSITE" id="PS51194"/>
    </source>
</evidence>
<keyword evidence="4 12" id="KW-0347">Helicase</keyword>
<dbReference type="PROSITE" id="PS51194">
    <property type="entry name" value="HELICASE_CTER"/>
    <property type="match status" value="1"/>
</dbReference>
<evidence type="ECO:0000256" key="3">
    <source>
        <dbReference type="ARBA" id="ARBA00022801"/>
    </source>
</evidence>
<dbReference type="EMBL" id="JXTI01000053">
    <property type="protein sequence ID" value="KWX13854.1"/>
    <property type="molecule type" value="Genomic_DNA"/>
</dbReference>
<feature type="domain" description="Helicase ATP-binding" evidence="10">
    <location>
        <begin position="147"/>
        <end position="327"/>
    </location>
</feature>
<evidence type="ECO:0000313" key="13">
    <source>
        <dbReference type="Proteomes" id="UP000070089"/>
    </source>
</evidence>
<dbReference type="AlphaFoldDB" id="A0A132NUW6"/>
<name>A0A132NUW6_GIAIN</name>
<dbReference type="PROSITE" id="PS51192">
    <property type="entry name" value="HELICASE_ATP_BIND_1"/>
    <property type="match status" value="1"/>
</dbReference>
<dbReference type="Pfam" id="PF00270">
    <property type="entry name" value="DEAD"/>
    <property type="match status" value="1"/>
</dbReference>
<evidence type="ECO:0000256" key="7">
    <source>
        <dbReference type="ARBA" id="ARBA00024355"/>
    </source>
</evidence>
<dbReference type="PANTHER" id="PTHR47959:SF15">
    <property type="entry name" value="RNA HELICASE"/>
    <property type="match status" value="1"/>
</dbReference>
<dbReference type="GO" id="GO:0003723">
    <property type="term" value="F:RNA binding"/>
    <property type="evidence" value="ECO:0007669"/>
    <property type="project" value="UniProtKB-KW"/>
</dbReference>
<sequence length="573" mass="64477">MRQAALTLHPKNSSHLQLKYMSFSFLSHGAKFSKRDREQHEPQFYGHVEKIHASEFVAIQVNKNVPVIPYTEITDEQERAWCAAQRISRVNWGECGPTCKSFSELSTRFVLPSDQDATPECFAARELQKNIEKLGWEVPSPVQQAAIPALMSRRDCLCLAPTGSGKSGAYLIPSILSLVQPGSDGFRALVLVPTRELADQVARVCKQLAPSFRTVLLQRKETVTQSLLSSKKHDVLVATPLVLLNFLTEGLVRFPNLQTIVLDEVDCLMNPQFIEQIDAVLEWILKTNTNTGNYCPTTRPVFTLFSASVTDQVFGLVNTFLVDPVQISIAGAGMPTNTVKQYFMFAGRDRYKMFTLQQAIMEHGKPPVLVFASTSDRVFTIYRELICYVDWPTGYLHAGLTKNQRHEIVTKFRAAELWILVCTDVLARGLDFPRIGLVINFDIPSDLTHYIHRIGRAGRQTEGTAVTLFTEREASLVRTLATAVRDSGQDVPEWMVTLDGFKGAKDTSKAREASAFRAKWKADEGADRVRWSRIKHQKRQATYSIKGLRYSDSANRSITEKNNNNNNDDRAEN</sequence>
<reference evidence="12 13" key="1">
    <citation type="journal article" date="2015" name="Mol. Biochem. Parasitol.">
        <title>Identification of polymorphic genes for use in assemblage B genotyping assays through comparative genomics of multiple assemblage B Giardia duodenalis isolates.</title>
        <authorList>
            <person name="Wielinga C."/>
            <person name="Thompson R.C."/>
            <person name="Monis P."/>
            <person name="Ryan U."/>
        </authorList>
    </citation>
    <scope>NUCLEOTIDE SEQUENCE [LARGE SCALE GENOMIC DNA]</scope>
    <source>
        <strain evidence="12 13">BAH15c1</strain>
    </source>
</reference>
<gene>
    <name evidence="12" type="ORF">QR46_2136</name>
</gene>
<dbReference type="EC" id="3.6.4.13" evidence="1"/>
<feature type="domain" description="Helicase C-terminal" evidence="11">
    <location>
        <begin position="355"/>
        <end position="499"/>
    </location>
</feature>
<dbReference type="Gene3D" id="3.40.50.300">
    <property type="entry name" value="P-loop containing nucleotide triphosphate hydrolases"/>
    <property type="match status" value="2"/>
</dbReference>
<dbReference type="GO" id="GO:0016787">
    <property type="term" value="F:hydrolase activity"/>
    <property type="evidence" value="ECO:0007669"/>
    <property type="project" value="UniProtKB-KW"/>
</dbReference>
<keyword evidence="3" id="KW-0378">Hydrolase</keyword>
<dbReference type="InterPro" id="IPR050079">
    <property type="entry name" value="DEAD_box_RNA_helicase"/>
</dbReference>
<evidence type="ECO:0000256" key="2">
    <source>
        <dbReference type="ARBA" id="ARBA00022741"/>
    </source>
</evidence>
<dbReference type="InterPro" id="IPR027417">
    <property type="entry name" value="P-loop_NTPase"/>
</dbReference>
<dbReference type="SMART" id="SM00490">
    <property type="entry name" value="HELICc"/>
    <property type="match status" value="1"/>
</dbReference>
<dbReference type="VEuPathDB" id="GiardiaDB:QR46_2136"/>
<dbReference type="Pfam" id="PF00271">
    <property type="entry name" value="Helicase_C"/>
    <property type="match status" value="1"/>
</dbReference>
<evidence type="ECO:0000256" key="5">
    <source>
        <dbReference type="ARBA" id="ARBA00022840"/>
    </source>
</evidence>
<feature type="region of interest" description="Disordered" evidence="9">
    <location>
        <begin position="553"/>
        <end position="573"/>
    </location>
</feature>
<organism evidence="12 13">
    <name type="scientific">Giardia duodenalis assemblage B</name>
    <dbReference type="NCBI Taxonomy" id="1394984"/>
    <lineage>
        <taxon>Eukaryota</taxon>
        <taxon>Metamonada</taxon>
        <taxon>Diplomonadida</taxon>
        <taxon>Hexamitidae</taxon>
        <taxon>Giardiinae</taxon>
        <taxon>Giardia</taxon>
    </lineage>
</organism>
<proteinExistence type="inferred from homology"/>
<dbReference type="CDD" id="cd18787">
    <property type="entry name" value="SF2_C_DEAD"/>
    <property type="match status" value="1"/>
</dbReference>
<evidence type="ECO:0000313" key="12">
    <source>
        <dbReference type="EMBL" id="KWX13854.1"/>
    </source>
</evidence>